<sequence length="224" mass="25226">MSPKAARVLGENANRPRPTRPYQPAGIIVLPSTFIPCEPDVLEMHAFKNSHLLLASKFAMVRYVDQHRNAEGVPLLSPEDMDELMWDYDSFRRRRLNWPQDYPSADFQEECAADGKKSKLFGLLGTHKDKESKEVKEPTALERRRARGHSVSLPKAQQLLRPIKRAGRDNNVIVRTIRVYEAIKPLPTLQRAVSQPAISSKTKVNLKAKAKAKASPASDSPPKK</sequence>
<name>A0AAD5UVQ3_9APHY</name>
<dbReference type="EMBL" id="JANAWD010000894">
    <property type="protein sequence ID" value="KAJ3475224.1"/>
    <property type="molecule type" value="Genomic_DNA"/>
</dbReference>
<gene>
    <name evidence="2" type="ORF">NLI96_g11976</name>
</gene>
<organism evidence="2 3">
    <name type="scientific">Meripilus lineatus</name>
    <dbReference type="NCBI Taxonomy" id="2056292"/>
    <lineage>
        <taxon>Eukaryota</taxon>
        <taxon>Fungi</taxon>
        <taxon>Dikarya</taxon>
        <taxon>Basidiomycota</taxon>
        <taxon>Agaricomycotina</taxon>
        <taxon>Agaricomycetes</taxon>
        <taxon>Polyporales</taxon>
        <taxon>Meripilaceae</taxon>
        <taxon>Meripilus</taxon>
    </lineage>
</organism>
<comment type="caution">
    <text evidence="2">The sequence shown here is derived from an EMBL/GenBank/DDBJ whole genome shotgun (WGS) entry which is preliminary data.</text>
</comment>
<dbReference type="AlphaFoldDB" id="A0AAD5UVQ3"/>
<keyword evidence="3" id="KW-1185">Reference proteome</keyword>
<feature type="region of interest" description="Disordered" evidence="1">
    <location>
        <begin position="1"/>
        <end position="20"/>
    </location>
</feature>
<accession>A0AAD5UVQ3</accession>
<feature type="compositionally biased region" description="Polar residues" evidence="1">
    <location>
        <begin position="191"/>
        <end position="203"/>
    </location>
</feature>
<proteinExistence type="predicted"/>
<evidence type="ECO:0000313" key="2">
    <source>
        <dbReference type="EMBL" id="KAJ3475224.1"/>
    </source>
</evidence>
<evidence type="ECO:0000313" key="3">
    <source>
        <dbReference type="Proteomes" id="UP001212997"/>
    </source>
</evidence>
<protein>
    <submittedName>
        <fullName evidence="2">Uncharacterized protein</fullName>
    </submittedName>
</protein>
<feature type="compositionally biased region" description="Low complexity" evidence="1">
    <location>
        <begin position="213"/>
        <end position="224"/>
    </location>
</feature>
<dbReference type="Proteomes" id="UP001212997">
    <property type="component" value="Unassembled WGS sequence"/>
</dbReference>
<reference evidence="2" key="1">
    <citation type="submission" date="2022-07" db="EMBL/GenBank/DDBJ databases">
        <title>Genome Sequence of Physisporinus lineatus.</title>
        <authorList>
            <person name="Buettner E."/>
        </authorList>
    </citation>
    <scope>NUCLEOTIDE SEQUENCE</scope>
    <source>
        <strain evidence="2">VT162</strain>
    </source>
</reference>
<feature type="compositionally biased region" description="Basic and acidic residues" evidence="1">
    <location>
        <begin position="129"/>
        <end position="143"/>
    </location>
</feature>
<feature type="region of interest" description="Disordered" evidence="1">
    <location>
        <begin position="191"/>
        <end position="224"/>
    </location>
</feature>
<feature type="region of interest" description="Disordered" evidence="1">
    <location>
        <begin position="129"/>
        <end position="152"/>
    </location>
</feature>
<evidence type="ECO:0000256" key="1">
    <source>
        <dbReference type="SAM" id="MobiDB-lite"/>
    </source>
</evidence>